<feature type="region of interest" description="Disordered" evidence="1">
    <location>
        <begin position="31"/>
        <end position="57"/>
    </location>
</feature>
<accession>A0ABN8YV46</accession>
<feature type="region of interest" description="Disordered" evidence="1">
    <location>
        <begin position="69"/>
        <end position="99"/>
    </location>
</feature>
<feature type="compositionally biased region" description="Gly residues" evidence="1">
    <location>
        <begin position="46"/>
        <end position="55"/>
    </location>
</feature>
<evidence type="ECO:0000313" key="2">
    <source>
        <dbReference type="EMBL" id="CAI9164891.1"/>
    </source>
</evidence>
<organism evidence="2 3">
    <name type="scientific">Rangifer tarandus platyrhynchus</name>
    <name type="common">Svalbard reindeer</name>
    <dbReference type="NCBI Taxonomy" id="3082113"/>
    <lineage>
        <taxon>Eukaryota</taxon>
        <taxon>Metazoa</taxon>
        <taxon>Chordata</taxon>
        <taxon>Craniata</taxon>
        <taxon>Vertebrata</taxon>
        <taxon>Euteleostomi</taxon>
        <taxon>Mammalia</taxon>
        <taxon>Eutheria</taxon>
        <taxon>Laurasiatheria</taxon>
        <taxon>Artiodactyla</taxon>
        <taxon>Ruminantia</taxon>
        <taxon>Pecora</taxon>
        <taxon>Cervidae</taxon>
        <taxon>Odocoileinae</taxon>
        <taxon>Rangifer</taxon>
    </lineage>
</organism>
<feature type="compositionally biased region" description="Low complexity" evidence="1">
    <location>
        <begin position="35"/>
        <end position="45"/>
    </location>
</feature>
<sequence length="99" mass="10025">MPAPRLPVSRRGRGMASLVPVAGLWHKQLPGTLCGPPGHAASAGPARGGSVGSSGGELWKNGVHTACLGQGPHKATDEPCPQGVPGLRSQRADGNFQTD</sequence>
<reference evidence="2" key="1">
    <citation type="submission" date="2023-04" db="EMBL/GenBank/DDBJ databases">
        <authorList>
            <consortium name="ELIXIR-Norway"/>
        </authorList>
    </citation>
    <scope>NUCLEOTIDE SEQUENCE [LARGE SCALE GENOMIC DNA]</scope>
</reference>
<keyword evidence="3" id="KW-1185">Reference proteome</keyword>
<dbReference type="EMBL" id="OX459959">
    <property type="protein sequence ID" value="CAI9164891.1"/>
    <property type="molecule type" value="Genomic_DNA"/>
</dbReference>
<evidence type="ECO:0000256" key="1">
    <source>
        <dbReference type="SAM" id="MobiDB-lite"/>
    </source>
</evidence>
<protein>
    <submittedName>
        <fullName evidence="2">Uncharacterized protein</fullName>
    </submittedName>
</protein>
<evidence type="ECO:0000313" key="3">
    <source>
        <dbReference type="Proteomes" id="UP001176941"/>
    </source>
</evidence>
<proteinExistence type="predicted"/>
<name>A0ABN8YV46_RANTA</name>
<gene>
    <name evidence="2" type="ORF">MRATA1EN1_LOCUS13853</name>
</gene>
<dbReference type="Proteomes" id="UP001176941">
    <property type="component" value="Chromosome 23"/>
</dbReference>